<dbReference type="PANTHER" id="PTHR24115:SF1008">
    <property type="entry name" value="KINESIN-LIKE PROTEIN SUBITO"/>
    <property type="match status" value="1"/>
</dbReference>
<feature type="region of interest" description="Disordered" evidence="7">
    <location>
        <begin position="103"/>
        <end position="129"/>
    </location>
</feature>
<keyword evidence="2 5" id="KW-0547">Nucleotide-binding</keyword>
<protein>
    <recommendedName>
        <fullName evidence="8">Kinesin motor domain-containing protein</fullName>
    </recommendedName>
</protein>
<feature type="compositionally biased region" description="Basic and acidic residues" evidence="7">
    <location>
        <begin position="621"/>
        <end position="636"/>
    </location>
</feature>
<dbReference type="OrthoDB" id="123929at2759"/>
<evidence type="ECO:0000256" key="2">
    <source>
        <dbReference type="ARBA" id="ARBA00022741"/>
    </source>
</evidence>
<dbReference type="InterPro" id="IPR036961">
    <property type="entry name" value="Kinesin_motor_dom_sf"/>
</dbReference>
<dbReference type="GO" id="GO:0007018">
    <property type="term" value="P:microtubule-based movement"/>
    <property type="evidence" value="ECO:0007669"/>
    <property type="project" value="InterPro"/>
</dbReference>
<dbReference type="InterPro" id="IPR001752">
    <property type="entry name" value="Kinesin_motor_dom"/>
</dbReference>
<dbReference type="EMBL" id="VOIH02000005">
    <property type="protein sequence ID" value="KAF3446797.1"/>
    <property type="molecule type" value="Genomic_DNA"/>
</dbReference>
<feature type="domain" description="Kinesin motor" evidence="8">
    <location>
        <begin position="76"/>
        <end position="438"/>
    </location>
</feature>
<evidence type="ECO:0000313" key="9">
    <source>
        <dbReference type="EMBL" id="KAF3446797.1"/>
    </source>
</evidence>
<dbReference type="GO" id="GO:0016887">
    <property type="term" value="F:ATP hydrolysis activity"/>
    <property type="evidence" value="ECO:0007669"/>
    <property type="project" value="TreeGrafter"/>
</dbReference>
<comment type="similarity">
    <text evidence="5">Belongs to the TRAFAC class myosin-kinesin ATPase superfamily. Kinesin family.</text>
</comment>
<keyword evidence="6" id="KW-0175">Coiled coil</keyword>
<dbReference type="InterPro" id="IPR027640">
    <property type="entry name" value="Kinesin-like_fam"/>
</dbReference>
<dbReference type="Pfam" id="PF00225">
    <property type="entry name" value="Kinesin"/>
    <property type="match status" value="1"/>
</dbReference>
<dbReference type="PROSITE" id="PS50067">
    <property type="entry name" value="KINESIN_MOTOR_2"/>
    <property type="match status" value="1"/>
</dbReference>
<dbReference type="Gene3D" id="3.40.850.10">
    <property type="entry name" value="Kinesin motor domain"/>
    <property type="match status" value="1"/>
</dbReference>
<feature type="compositionally biased region" description="Polar residues" evidence="7">
    <location>
        <begin position="26"/>
        <end position="37"/>
    </location>
</feature>
<evidence type="ECO:0000256" key="1">
    <source>
        <dbReference type="ARBA" id="ARBA00022701"/>
    </source>
</evidence>
<keyword evidence="4 5" id="KW-0505">Motor protein</keyword>
<feature type="region of interest" description="Disordered" evidence="7">
    <location>
        <begin position="1"/>
        <end position="39"/>
    </location>
</feature>
<evidence type="ECO:0000256" key="6">
    <source>
        <dbReference type="SAM" id="Coils"/>
    </source>
</evidence>
<comment type="caution">
    <text evidence="9">The sequence shown here is derived from an EMBL/GenBank/DDBJ whole genome shotgun (WGS) entry which is preliminary data.</text>
</comment>
<feature type="binding site" evidence="5">
    <location>
        <begin position="204"/>
        <end position="211"/>
    </location>
    <ligand>
        <name>ATP</name>
        <dbReference type="ChEBI" id="CHEBI:30616"/>
    </ligand>
</feature>
<name>A0A8K0MI82_9ROSA</name>
<keyword evidence="10" id="KW-1185">Reference proteome</keyword>
<evidence type="ECO:0000256" key="4">
    <source>
        <dbReference type="ARBA" id="ARBA00023175"/>
    </source>
</evidence>
<gene>
    <name evidence="9" type="ORF">FNV43_RR11977</name>
</gene>
<accession>A0A8K0MI82</accession>
<organism evidence="9 10">
    <name type="scientific">Rhamnella rubrinervis</name>
    <dbReference type="NCBI Taxonomy" id="2594499"/>
    <lineage>
        <taxon>Eukaryota</taxon>
        <taxon>Viridiplantae</taxon>
        <taxon>Streptophyta</taxon>
        <taxon>Embryophyta</taxon>
        <taxon>Tracheophyta</taxon>
        <taxon>Spermatophyta</taxon>
        <taxon>Magnoliopsida</taxon>
        <taxon>eudicotyledons</taxon>
        <taxon>Gunneridae</taxon>
        <taxon>Pentapetalae</taxon>
        <taxon>rosids</taxon>
        <taxon>fabids</taxon>
        <taxon>Rosales</taxon>
        <taxon>Rhamnaceae</taxon>
        <taxon>rhamnoid group</taxon>
        <taxon>Rhamneae</taxon>
        <taxon>Rhamnella</taxon>
    </lineage>
</organism>
<dbReference type="GO" id="GO:0005871">
    <property type="term" value="C:kinesin complex"/>
    <property type="evidence" value="ECO:0007669"/>
    <property type="project" value="TreeGrafter"/>
</dbReference>
<dbReference type="AlphaFoldDB" id="A0A8K0MI82"/>
<proteinExistence type="inferred from homology"/>
<evidence type="ECO:0000256" key="5">
    <source>
        <dbReference type="PROSITE-ProRule" id="PRU00283"/>
    </source>
</evidence>
<dbReference type="PANTHER" id="PTHR24115">
    <property type="entry name" value="KINESIN-RELATED"/>
    <property type="match status" value="1"/>
</dbReference>
<dbReference type="SUPFAM" id="SSF52540">
    <property type="entry name" value="P-loop containing nucleoside triphosphate hydrolases"/>
    <property type="match status" value="1"/>
</dbReference>
<feature type="coiled-coil region" evidence="6">
    <location>
        <begin position="516"/>
        <end position="557"/>
    </location>
</feature>
<feature type="compositionally biased region" description="Basic and acidic residues" evidence="7">
    <location>
        <begin position="683"/>
        <end position="707"/>
    </location>
</feature>
<evidence type="ECO:0000313" key="10">
    <source>
        <dbReference type="Proteomes" id="UP000796880"/>
    </source>
</evidence>
<dbReference type="GO" id="GO:0008017">
    <property type="term" value="F:microtubule binding"/>
    <property type="evidence" value="ECO:0007669"/>
    <property type="project" value="InterPro"/>
</dbReference>
<dbReference type="GO" id="GO:0005524">
    <property type="term" value="F:ATP binding"/>
    <property type="evidence" value="ECO:0007669"/>
    <property type="project" value="UniProtKB-UniRule"/>
</dbReference>
<keyword evidence="1" id="KW-0493">Microtubule</keyword>
<evidence type="ECO:0000256" key="7">
    <source>
        <dbReference type="SAM" id="MobiDB-lite"/>
    </source>
</evidence>
<dbReference type="PRINTS" id="PR00380">
    <property type="entry name" value="KINESINHEAVY"/>
</dbReference>
<dbReference type="GO" id="GO:0005634">
    <property type="term" value="C:nucleus"/>
    <property type="evidence" value="ECO:0007669"/>
    <property type="project" value="TreeGrafter"/>
</dbReference>
<sequence>MEKESSPPCPNTVAIRRNPHRKARATPSSACPQVPTTSSSSAVVSSFPIQEILSMDVPILDPKHHKPKPFDCASENLRVFLRIRPLVPSKFFGKSGGFGEQIARSRGKNVWPQKPVKKNSARESSANTKRKTNEVCISVNDSHSVTLSPPLLLQGVKRIKSEVYGGFSYVFASDSSQEEVYQKMVNPLVEDFLKGKSGMLAAMGPSGSGKTHTVFGSPREPGMLTLALQQIFKSVERIASDSLRSFCISIFEIRSESGKGEKLYDLSPNGAELIMQQSTIKGLQEVNVSNAGQAESFLTQAMLKRVTATTNSNSQSSRSQCIINIRRVADNAILDIIDLAGAERERRTGNQGVRLLESNFINNTSMVFGLCLRSLLEHQKNPKRPLQKHFQNSLLTRYLRDYLEGKKRMALILTVKSGEEDYFDTTYVLRQASPFMKIKFDNLEEPCNKRHSQSLCRAEKPKKMKFSGPDDSAIEKGNTTEDGDCFSGQGCLKALKSNGGEQAQEERKHQILQNFNKALWNVLKQHRDKLKEAENEIQSLRENLKVEKARWRELEKELGDFKSRCTCSQESSVEVTSVGTDRNFDPQDDLNGLESSAVDTVQSNMDLYSSNFEASECKCTSEKFDSTPKQDQKTNVELRSSTVRASECNNFSKESSRQDQDVISPSQEEFAPIGHTAADALDGEPRTEKPEELKDQTPRIDSLPKPKEPKRRLMPASNALLNFAFLDINDDIEKPKGIRGGKKVGADERKRTPGTITLLRLIHGN</sequence>
<evidence type="ECO:0000259" key="8">
    <source>
        <dbReference type="PROSITE" id="PS50067"/>
    </source>
</evidence>
<reference evidence="9" key="1">
    <citation type="submission" date="2020-03" db="EMBL/GenBank/DDBJ databases">
        <title>A high-quality chromosome-level genome assembly of a woody plant with both climbing and erect habits, Rhamnella rubrinervis.</title>
        <authorList>
            <person name="Lu Z."/>
            <person name="Yang Y."/>
            <person name="Zhu X."/>
            <person name="Sun Y."/>
        </authorList>
    </citation>
    <scope>NUCLEOTIDE SEQUENCE</scope>
    <source>
        <strain evidence="9">BYM</strain>
        <tissue evidence="9">Leaf</tissue>
    </source>
</reference>
<dbReference type="Proteomes" id="UP000796880">
    <property type="component" value="Unassembled WGS sequence"/>
</dbReference>
<dbReference type="InterPro" id="IPR027417">
    <property type="entry name" value="P-loop_NTPase"/>
</dbReference>
<feature type="region of interest" description="Disordered" evidence="7">
    <location>
        <begin position="621"/>
        <end position="713"/>
    </location>
</feature>
<dbReference type="GO" id="GO:0005874">
    <property type="term" value="C:microtubule"/>
    <property type="evidence" value="ECO:0007669"/>
    <property type="project" value="UniProtKB-KW"/>
</dbReference>
<feature type="compositionally biased region" description="Polar residues" evidence="7">
    <location>
        <begin position="637"/>
        <end position="653"/>
    </location>
</feature>
<evidence type="ECO:0000256" key="3">
    <source>
        <dbReference type="ARBA" id="ARBA00022840"/>
    </source>
</evidence>
<dbReference type="GO" id="GO:0003777">
    <property type="term" value="F:microtubule motor activity"/>
    <property type="evidence" value="ECO:0007669"/>
    <property type="project" value="InterPro"/>
</dbReference>
<keyword evidence="3 5" id="KW-0067">ATP-binding</keyword>
<dbReference type="SMART" id="SM00129">
    <property type="entry name" value="KISc"/>
    <property type="match status" value="1"/>
</dbReference>